<evidence type="ECO:0000256" key="1">
    <source>
        <dbReference type="SAM" id="MobiDB-lite"/>
    </source>
</evidence>
<feature type="compositionally biased region" description="Polar residues" evidence="1">
    <location>
        <begin position="30"/>
        <end position="40"/>
    </location>
</feature>
<dbReference type="Proteomes" id="UP001221898">
    <property type="component" value="Unassembled WGS sequence"/>
</dbReference>
<gene>
    <name evidence="2" type="ORF">AAFF_G00173630</name>
</gene>
<proteinExistence type="predicted"/>
<evidence type="ECO:0000313" key="3">
    <source>
        <dbReference type="Proteomes" id="UP001221898"/>
    </source>
</evidence>
<reference evidence="2" key="1">
    <citation type="journal article" date="2023" name="Science">
        <title>Genome structures resolve the early diversification of teleost fishes.</title>
        <authorList>
            <person name="Parey E."/>
            <person name="Louis A."/>
            <person name="Montfort J."/>
            <person name="Bouchez O."/>
            <person name="Roques C."/>
            <person name="Iampietro C."/>
            <person name="Lluch J."/>
            <person name="Castinel A."/>
            <person name="Donnadieu C."/>
            <person name="Desvignes T."/>
            <person name="Floi Bucao C."/>
            <person name="Jouanno E."/>
            <person name="Wen M."/>
            <person name="Mejri S."/>
            <person name="Dirks R."/>
            <person name="Jansen H."/>
            <person name="Henkel C."/>
            <person name="Chen W.J."/>
            <person name="Zahm M."/>
            <person name="Cabau C."/>
            <person name="Klopp C."/>
            <person name="Thompson A.W."/>
            <person name="Robinson-Rechavi M."/>
            <person name="Braasch I."/>
            <person name="Lecointre G."/>
            <person name="Bobe J."/>
            <person name="Postlethwait J.H."/>
            <person name="Berthelot C."/>
            <person name="Roest Crollius H."/>
            <person name="Guiguen Y."/>
        </authorList>
    </citation>
    <scope>NUCLEOTIDE SEQUENCE</scope>
    <source>
        <strain evidence="2">NC1722</strain>
    </source>
</reference>
<evidence type="ECO:0000313" key="2">
    <source>
        <dbReference type="EMBL" id="KAJ8411357.1"/>
    </source>
</evidence>
<organism evidence="2 3">
    <name type="scientific">Aldrovandia affinis</name>
    <dbReference type="NCBI Taxonomy" id="143900"/>
    <lineage>
        <taxon>Eukaryota</taxon>
        <taxon>Metazoa</taxon>
        <taxon>Chordata</taxon>
        <taxon>Craniata</taxon>
        <taxon>Vertebrata</taxon>
        <taxon>Euteleostomi</taxon>
        <taxon>Actinopterygii</taxon>
        <taxon>Neopterygii</taxon>
        <taxon>Teleostei</taxon>
        <taxon>Notacanthiformes</taxon>
        <taxon>Halosauridae</taxon>
        <taxon>Aldrovandia</taxon>
    </lineage>
</organism>
<comment type="caution">
    <text evidence="2">The sequence shown here is derived from an EMBL/GenBank/DDBJ whole genome shotgun (WGS) entry which is preliminary data.</text>
</comment>
<dbReference type="AlphaFoldDB" id="A0AAD7WW18"/>
<accession>A0AAD7WW18</accession>
<feature type="compositionally biased region" description="Basic and acidic residues" evidence="1">
    <location>
        <begin position="20"/>
        <end position="29"/>
    </location>
</feature>
<name>A0AAD7WW18_9TELE</name>
<feature type="region of interest" description="Disordered" evidence="1">
    <location>
        <begin position="1"/>
        <end position="51"/>
    </location>
</feature>
<sequence>MGEPTFKVYNKENPPTALLEGRENSERQTRLTSIPSAPQKQESRREATSGLVIGRDSWGRVSVGGERLPSHACGGTSGYPHEDGKSPSSFCLWREISRQQEEKKSLSYGKALTMEIHWTTDWDVDYVTELADNDQQMCERRELRMLVQRNAVS</sequence>
<dbReference type="EMBL" id="JAINUG010000023">
    <property type="protein sequence ID" value="KAJ8411357.1"/>
    <property type="molecule type" value="Genomic_DNA"/>
</dbReference>
<keyword evidence="3" id="KW-1185">Reference proteome</keyword>
<protein>
    <submittedName>
        <fullName evidence="2">Uncharacterized protein</fullName>
    </submittedName>
</protein>